<feature type="transmembrane region" description="Helical" evidence="1">
    <location>
        <begin position="34"/>
        <end position="51"/>
    </location>
</feature>
<dbReference type="RefSeq" id="WP_002990798.1">
    <property type="nucleotide sequence ID" value="NZ_CP068108.1"/>
</dbReference>
<keyword evidence="1" id="KW-0812">Transmembrane</keyword>
<dbReference type="AlphaFoldDB" id="A0A9Q6Z3F3"/>
<accession>A0A9Q6Z3F3</accession>
<feature type="transmembrane region" description="Helical" evidence="1">
    <location>
        <begin position="60"/>
        <end position="78"/>
    </location>
</feature>
<dbReference type="OrthoDB" id="1447802at2"/>
<reference evidence="2 3" key="1">
    <citation type="submission" date="2021-01" db="EMBL/GenBank/DDBJ databases">
        <title>FDA dAtabase for Regulatory Grade micrObial Sequences (FDA-ARGOS): Supporting development and validation of Infectious Disease Dx tests.</title>
        <authorList>
            <person name="Sproer C."/>
            <person name="Gronow S."/>
            <person name="Severitt S."/>
            <person name="Schroder I."/>
            <person name="Tallon L."/>
            <person name="Sadzewicz L."/>
            <person name="Zhao X."/>
            <person name="Boylan J."/>
            <person name="Ott S."/>
            <person name="Bowen H."/>
            <person name="Vavikolanu K."/>
            <person name="Mehta A."/>
            <person name="Aluvathingal J."/>
            <person name="Nadendla S."/>
            <person name="Lowell S."/>
            <person name="Myers T."/>
            <person name="Yan Y."/>
            <person name="Sichtig H."/>
        </authorList>
    </citation>
    <scope>NUCLEOTIDE SEQUENCE [LARGE SCALE GENOMIC DNA]</scope>
    <source>
        <strain evidence="2 3">FDAARGOS_1131</strain>
    </source>
</reference>
<evidence type="ECO:0000313" key="2">
    <source>
        <dbReference type="EMBL" id="QQU00878.1"/>
    </source>
</evidence>
<evidence type="ECO:0000256" key="1">
    <source>
        <dbReference type="SAM" id="Phobius"/>
    </source>
</evidence>
<proteinExistence type="predicted"/>
<evidence type="ECO:0008006" key="4">
    <source>
        <dbReference type="Google" id="ProtNLM"/>
    </source>
</evidence>
<gene>
    <name evidence="2" type="ORF">I6I88_03715</name>
</gene>
<name>A0A9Q6Z3F3_MYROD</name>
<sequence>MKKILFFIALGIAITIYLLQQTQLHLPLWVNNYVNDFLFLPLVLTSCLFVVRKIKQEQTLHLSLLLILSVAFFYSVYFEWYLPQHNPRYTGDWMDCLLYFFGAFIFYVLQHYNSTPSKTNKGQSKKFH</sequence>
<dbReference type="GeneID" id="93526744"/>
<keyword evidence="1" id="KW-0472">Membrane</keyword>
<protein>
    <recommendedName>
        <fullName evidence="4">Magnesium citrate secondary transporter</fullName>
    </recommendedName>
</protein>
<dbReference type="EMBL" id="CP068108">
    <property type="protein sequence ID" value="QQU00878.1"/>
    <property type="molecule type" value="Genomic_DNA"/>
</dbReference>
<keyword evidence="1" id="KW-1133">Transmembrane helix</keyword>
<feature type="transmembrane region" description="Helical" evidence="1">
    <location>
        <begin position="90"/>
        <end position="109"/>
    </location>
</feature>
<dbReference type="Proteomes" id="UP000596202">
    <property type="component" value="Chromosome"/>
</dbReference>
<evidence type="ECO:0000313" key="3">
    <source>
        <dbReference type="Proteomes" id="UP000596202"/>
    </source>
</evidence>
<organism evidence="2 3">
    <name type="scientific">Myroides odoratus</name>
    <name type="common">Flavobacterium odoratum</name>
    <dbReference type="NCBI Taxonomy" id="256"/>
    <lineage>
        <taxon>Bacteria</taxon>
        <taxon>Pseudomonadati</taxon>
        <taxon>Bacteroidota</taxon>
        <taxon>Flavobacteriia</taxon>
        <taxon>Flavobacteriales</taxon>
        <taxon>Flavobacteriaceae</taxon>
        <taxon>Myroides</taxon>
    </lineage>
</organism>